<dbReference type="Proteomes" id="UP000179233">
    <property type="component" value="Unassembled WGS sequence"/>
</dbReference>
<organism evidence="2 3">
    <name type="scientific">Candidatus Chisholmbacteria bacterium RIFCSPHIGHO2_01_FULL_52_32</name>
    <dbReference type="NCBI Taxonomy" id="1797591"/>
    <lineage>
        <taxon>Bacteria</taxon>
        <taxon>Candidatus Chisholmiibacteriota</taxon>
    </lineage>
</organism>
<accession>A0A1G1VSN9</accession>
<evidence type="ECO:0000313" key="3">
    <source>
        <dbReference type="Proteomes" id="UP000179233"/>
    </source>
</evidence>
<evidence type="ECO:0000256" key="1">
    <source>
        <dbReference type="SAM" id="Phobius"/>
    </source>
</evidence>
<sequence length="177" mass="19757">MHQEFIPPDLVNNPERRRTASASIPRIRVRVHKPLEATMTGIVDFLTWIGTDVVAPIATALLFIGVAYFVGYKIAWSGLKRIAALADAQSVSIDTFKPALIAYAVAIVGSILVAALGAIIVLNWEDTKDFVNGIYKEAINRSSWRYGPVMPMAVFVPIYLKEASRQVRCRLRRAFRR</sequence>
<evidence type="ECO:0000313" key="2">
    <source>
        <dbReference type="EMBL" id="OGY18423.1"/>
    </source>
</evidence>
<reference evidence="2 3" key="1">
    <citation type="journal article" date="2016" name="Nat. Commun.">
        <title>Thousands of microbial genomes shed light on interconnected biogeochemical processes in an aquifer system.</title>
        <authorList>
            <person name="Anantharaman K."/>
            <person name="Brown C.T."/>
            <person name="Hug L.A."/>
            <person name="Sharon I."/>
            <person name="Castelle C.J."/>
            <person name="Probst A.J."/>
            <person name="Thomas B.C."/>
            <person name="Singh A."/>
            <person name="Wilkins M.J."/>
            <person name="Karaoz U."/>
            <person name="Brodie E.L."/>
            <person name="Williams K.H."/>
            <person name="Hubbard S.S."/>
            <person name="Banfield J.F."/>
        </authorList>
    </citation>
    <scope>NUCLEOTIDE SEQUENCE [LARGE SCALE GENOMIC DNA]</scope>
</reference>
<feature type="transmembrane region" description="Helical" evidence="1">
    <location>
        <begin position="100"/>
        <end position="124"/>
    </location>
</feature>
<name>A0A1G1VSN9_9BACT</name>
<protein>
    <submittedName>
        <fullName evidence="2">Uncharacterized protein</fullName>
    </submittedName>
</protein>
<feature type="transmembrane region" description="Helical" evidence="1">
    <location>
        <begin position="53"/>
        <end position="71"/>
    </location>
</feature>
<proteinExistence type="predicted"/>
<gene>
    <name evidence="2" type="ORF">A2786_02900</name>
</gene>
<dbReference type="EMBL" id="MHCJ01000003">
    <property type="protein sequence ID" value="OGY18423.1"/>
    <property type="molecule type" value="Genomic_DNA"/>
</dbReference>
<feature type="transmembrane region" description="Helical" evidence="1">
    <location>
        <begin position="144"/>
        <end position="160"/>
    </location>
</feature>
<keyword evidence="1" id="KW-0472">Membrane</keyword>
<keyword evidence="1" id="KW-1133">Transmembrane helix</keyword>
<dbReference type="AlphaFoldDB" id="A0A1G1VSN9"/>
<comment type="caution">
    <text evidence="2">The sequence shown here is derived from an EMBL/GenBank/DDBJ whole genome shotgun (WGS) entry which is preliminary data.</text>
</comment>
<keyword evidence="1" id="KW-0812">Transmembrane</keyword>